<proteinExistence type="predicted"/>
<protein>
    <submittedName>
        <fullName evidence="2">SGNH/GDSL hydrolase family protein</fullName>
        <ecNumber evidence="2">3.1.-.-</ecNumber>
    </submittedName>
</protein>
<feature type="domain" description="SGNH hydrolase-type esterase" evidence="1">
    <location>
        <begin position="35"/>
        <end position="188"/>
    </location>
</feature>
<dbReference type="RefSeq" id="WP_305001903.1">
    <property type="nucleotide sequence ID" value="NZ_JAUQUB010000001.1"/>
</dbReference>
<evidence type="ECO:0000313" key="3">
    <source>
        <dbReference type="Proteomes" id="UP001241072"/>
    </source>
</evidence>
<dbReference type="Proteomes" id="UP001241072">
    <property type="component" value="Unassembled WGS sequence"/>
</dbReference>
<dbReference type="Gene3D" id="3.40.50.1110">
    <property type="entry name" value="SGNH hydrolase"/>
    <property type="match status" value="1"/>
</dbReference>
<gene>
    <name evidence="2" type="ORF">Q5716_04545</name>
</gene>
<keyword evidence="3" id="KW-1185">Reference proteome</keyword>
<evidence type="ECO:0000313" key="2">
    <source>
        <dbReference type="EMBL" id="MDO7881492.1"/>
    </source>
</evidence>
<keyword evidence="2" id="KW-0378">Hydrolase</keyword>
<comment type="caution">
    <text evidence="2">The sequence shown here is derived from an EMBL/GenBank/DDBJ whole genome shotgun (WGS) entry which is preliminary data.</text>
</comment>
<name>A0ABT9BKD7_9MICO</name>
<dbReference type="EMBL" id="JAUQUB010000001">
    <property type="protein sequence ID" value="MDO7881492.1"/>
    <property type="molecule type" value="Genomic_DNA"/>
</dbReference>
<dbReference type="Pfam" id="PF13472">
    <property type="entry name" value="Lipase_GDSL_2"/>
    <property type="match status" value="1"/>
</dbReference>
<dbReference type="SUPFAM" id="SSF52266">
    <property type="entry name" value="SGNH hydrolase"/>
    <property type="match status" value="1"/>
</dbReference>
<organism evidence="2 3">
    <name type="scientific">Antiquaquibacter soli</name>
    <dbReference type="NCBI Taxonomy" id="3064523"/>
    <lineage>
        <taxon>Bacteria</taxon>
        <taxon>Bacillati</taxon>
        <taxon>Actinomycetota</taxon>
        <taxon>Actinomycetes</taxon>
        <taxon>Micrococcales</taxon>
        <taxon>Microbacteriaceae</taxon>
        <taxon>Antiquaquibacter</taxon>
    </lineage>
</organism>
<sequence>MPILLAGCASASSAAEDAPGRASRHPDPSPITFAVVGDSITAWTSLEPGLSSWVGTARSARVLLKGGWAVAGATTVDMLAGVDDVPDADVLVVMAGTNDILGGATDASLAATADRITEIVRETGIDRVVLSAVAPNDFRQEGTEKLNDALAALAARHGWTWFDPWMFVREADGGYVRGVSADGIHPSRQVEMRVGTELRGVILDSGRD</sequence>
<dbReference type="InterPro" id="IPR013830">
    <property type="entry name" value="SGNH_hydro"/>
</dbReference>
<dbReference type="InterPro" id="IPR036514">
    <property type="entry name" value="SGNH_hydro_sf"/>
</dbReference>
<reference evidence="2 3" key="1">
    <citation type="submission" date="2023-07" db="EMBL/GenBank/DDBJ databases">
        <title>Protaetiibacter sp. nov WY-16 isolated from soil.</title>
        <authorList>
            <person name="Liu B."/>
            <person name="Wan Y."/>
        </authorList>
    </citation>
    <scope>NUCLEOTIDE SEQUENCE [LARGE SCALE GENOMIC DNA]</scope>
    <source>
        <strain evidence="2 3">WY-16</strain>
    </source>
</reference>
<dbReference type="EC" id="3.1.-.-" evidence="2"/>
<dbReference type="GO" id="GO:0016787">
    <property type="term" value="F:hydrolase activity"/>
    <property type="evidence" value="ECO:0007669"/>
    <property type="project" value="UniProtKB-KW"/>
</dbReference>
<evidence type="ECO:0000259" key="1">
    <source>
        <dbReference type="Pfam" id="PF13472"/>
    </source>
</evidence>
<accession>A0ABT9BKD7</accession>
<dbReference type="CDD" id="cd00229">
    <property type="entry name" value="SGNH_hydrolase"/>
    <property type="match status" value="1"/>
</dbReference>